<dbReference type="EMBL" id="BTRK01000001">
    <property type="protein sequence ID" value="GMR33129.1"/>
    <property type="molecule type" value="Genomic_DNA"/>
</dbReference>
<evidence type="ECO:0000313" key="3">
    <source>
        <dbReference type="Proteomes" id="UP001328107"/>
    </source>
</evidence>
<dbReference type="AlphaFoldDB" id="A0AAN4Z4G0"/>
<organism evidence="2 3">
    <name type="scientific">Pristionchus mayeri</name>
    <dbReference type="NCBI Taxonomy" id="1317129"/>
    <lineage>
        <taxon>Eukaryota</taxon>
        <taxon>Metazoa</taxon>
        <taxon>Ecdysozoa</taxon>
        <taxon>Nematoda</taxon>
        <taxon>Chromadorea</taxon>
        <taxon>Rhabditida</taxon>
        <taxon>Rhabditina</taxon>
        <taxon>Diplogasteromorpha</taxon>
        <taxon>Diplogasteroidea</taxon>
        <taxon>Neodiplogasteridae</taxon>
        <taxon>Pristionchus</taxon>
    </lineage>
</organism>
<evidence type="ECO:0000313" key="2">
    <source>
        <dbReference type="EMBL" id="GMR33129.1"/>
    </source>
</evidence>
<sequence>MDSFYALVLLVLISTTPVFAEIGTECNPALETGIPCSPCLGKACRAHPAYLRPGTMTKEKEREAYARP</sequence>
<reference evidence="3" key="1">
    <citation type="submission" date="2022-10" db="EMBL/GenBank/DDBJ databases">
        <title>Genome assembly of Pristionchus species.</title>
        <authorList>
            <person name="Yoshida K."/>
            <person name="Sommer R.J."/>
        </authorList>
    </citation>
    <scope>NUCLEOTIDE SEQUENCE [LARGE SCALE GENOMIC DNA]</scope>
    <source>
        <strain evidence="3">RS5460</strain>
    </source>
</reference>
<dbReference type="Proteomes" id="UP001328107">
    <property type="component" value="Unassembled WGS sequence"/>
</dbReference>
<feature type="signal peptide" evidence="1">
    <location>
        <begin position="1"/>
        <end position="20"/>
    </location>
</feature>
<keyword evidence="3" id="KW-1185">Reference proteome</keyword>
<proteinExistence type="predicted"/>
<evidence type="ECO:0000256" key="1">
    <source>
        <dbReference type="SAM" id="SignalP"/>
    </source>
</evidence>
<name>A0AAN4Z4G0_9BILA</name>
<keyword evidence="1" id="KW-0732">Signal</keyword>
<comment type="caution">
    <text evidence="2">The sequence shown here is derived from an EMBL/GenBank/DDBJ whole genome shotgun (WGS) entry which is preliminary data.</text>
</comment>
<accession>A0AAN4Z4G0</accession>
<gene>
    <name evidence="2" type="ORF">PMAYCL1PPCAC_03324</name>
</gene>
<feature type="chain" id="PRO_5042904014" evidence="1">
    <location>
        <begin position="21"/>
        <end position="68"/>
    </location>
</feature>
<protein>
    <submittedName>
        <fullName evidence="2">Uncharacterized protein</fullName>
    </submittedName>
</protein>